<dbReference type="InterPro" id="IPR036457">
    <property type="entry name" value="PPM-type-like_dom_sf"/>
</dbReference>
<evidence type="ECO:0000313" key="5">
    <source>
        <dbReference type="Proteomes" id="UP000035268"/>
    </source>
</evidence>
<dbReference type="PANTHER" id="PTHR43156">
    <property type="entry name" value="STAGE II SPORULATION PROTEIN E-RELATED"/>
    <property type="match status" value="1"/>
</dbReference>
<proteinExistence type="predicted"/>
<dbReference type="Pfam" id="PF13581">
    <property type="entry name" value="HATPase_c_2"/>
    <property type="match status" value="1"/>
</dbReference>
<evidence type="ECO:0000313" key="4">
    <source>
        <dbReference type="EMBL" id="AKJ64497.1"/>
    </source>
</evidence>
<accession>A0A0G3EGF9</accession>
<dbReference type="Gene3D" id="3.40.50.2300">
    <property type="match status" value="1"/>
</dbReference>
<dbReference type="CDD" id="cd16936">
    <property type="entry name" value="HATPase_RsbW-like"/>
    <property type="match status" value="1"/>
</dbReference>
<dbReference type="PROSITE" id="PS50110">
    <property type="entry name" value="RESPONSE_REGULATORY"/>
    <property type="match status" value="1"/>
</dbReference>
<dbReference type="SUPFAM" id="SSF52172">
    <property type="entry name" value="CheY-like"/>
    <property type="match status" value="1"/>
</dbReference>
<dbReference type="InterPro" id="IPR001932">
    <property type="entry name" value="PPM-type_phosphatase-like_dom"/>
</dbReference>
<dbReference type="KEGG" id="vbl:L21SP4_01249"/>
<organism evidence="4 5">
    <name type="scientific">Kiritimatiella glycovorans</name>
    <dbReference type="NCBI Taxonomy" id="1307763"/>
    <lineage>
        <taxon>Bacteria</taxon>
        <taxon>Pseudomonadati</taxon>
        <taxon>Kiritimatiellota</taxon>
        <taxon>Kiritimatiellia</taxon>
        <taxon>Kiritimatiellales</taxon>
        <taxon>Kiritimatiellaceae</taxon>
        <taxon>Kiritimatiella</taxon>
    </lineage>
</organism>
<dbReference type="Proteomes" id="UP000035268">
    <property type="component" value="Chromosome"/>
</dbReference>
<name>A0A0G3EGF9_9BACT</name>
<dbReference type="InterPro" id="IPR001789">
    <property type="entry name" value="Sig_transdc_resp-reg_receiver"/>
</dbReference>
<dbReference type="PANTHER" id="PTHR43156:SF2">
    <property type="entry name" value="STAGE II SPORULATION PROTEIN E"/>
    <property type="match status" value="1"/>
</dbReference>
<dbReference type="InterPro" id="IPR052016">
    <property type="entry name" value="Bact_Sigma-Reg"/>
</dbReference>
<evidence type="ECO:0000259" key="3">
    <source>
        <dbReference type="PROSITE" id="PS50110"/>
    </source>
</evidence>
<dbReference type="SUPFAM" id="SSF81606">
    <property type="entry name" value="PP2C-like"/>
    <property type="match status" value="1"/>
</dbReference>
<sequence>MTGHVSERSLAGRVLVVDDERPNRLYLRKLLSARGCEVIEAENGPVALERAHGMRPDLILVDVVMPGMDGFELCGKLKSDPRCAEVPVVMVTAKTKIDDLARAFEMGALDYIRKPFNPRELVLRVGNALELKRSNESLQRWKTRVSNELRLAGTIQRTFFSDKPFFSSSFEIRIAYQPCMDVGGDAFDIVELPSGRLCVYVGDVSGHGVAPAMISTYLKASFGELVRNMPDAGPADLCNELHARFRQSVDASSYYATFFVAIHDPETNVWRCMNCGHPSPLLVRDGKSGAADLFEEGGGVPIGFPMLGDAPYRREDEVAVQAEEGTYFVLYTDGILEARHEASGELCGRDSLRALAGEVLARENEFNKARGLLREVQQRGYSLEGDDCTSVCIYMKRKREVALERFSPPELEEVSRLAAETEGLLKDRGWSEDAAASARLLLMEHGANIVYHSELAEDETFWVQINLGDEVCRIVAIDRGREWNIDRRSRRGDEEDMLAEGGRGLAIIDAVADYVERYRINHSNVSFFVIRREQRETE</sequence>
<dbReference type="STRING" id="1307763.L21SP4_01249"/>
<evidence type="ECO:0000256" key="2">
    <source>
        <dbReference type="PROSITE-ProRule" id="PRU00169"/>
    </source>
</evidence>
<feature type="domain" description="Response regulatory" evidence="3">
    <location>
        <begin position="13"/>
        <end position="129"/>
    </location>
</feature>
<keyword evidence="2" id="KW-0597">Phosphoprotein</keyword>
<feature type="modified residue" description="4-aspartylphosphate" evidence="2">
    <location>
        <position position="62"/>
    </location>
</feature>
<dbReference type="Gene3D" id="3.30.565.10">
    <property type="entry name" value="Histidine kinase-like ATPase, C-terminal domain"/>
    <property type="match status" value="1"/>
</dbReference>
<dbReference type="RefSeq" id="WP_052881826.1">
    <property type="nucleotide sequence ID" value="NZ_CP010904.1"/>
</dbReference>
<dbReference type="Pfam" id="PF07228">
    <property type="entry name" value="SpoIIE"/>
    <property type="match status" value="1"/>
</dbReference>
<dbReference type="EMBL" id="CP010904">
    <property type="protein sequence ID" value="AKJ64497.1"/>
    <property type="molecule type" value="Genomic_DNA"/>
</dbReference>
<dbReference type="InterPro" id="IPR011006">
    <property type="entry name" value="CheY-like_superfamily"/>
</dbReference>
<dbReference type="SMART" id="SM00448">
    <property type="entry name" value="REC"/>
    <property type="match status" value="1"/>
</dbReference>
<dbReference type="InterPro" id="IPR003594">
    <property type="entry name" value="HATPase_dom"/>
</dbReference>
<dbReference type="GO" id="GO:0000160">
    <property type="term" value="P:phosphorelay signal transduction system"/>
    <property type="evidence" value="ECO:0007669"/>
    <property type="project" value="InterPro"/>
</dbReference>
<dbReference type="GO" id="GO:0016791">
    <property type="term" value="F:phosphatase activity"/>
    <property type="evidence" value="ECO:0007669"/>
    <property type="project" value="TreeGrafter"/>
</dbReference>
<protein>
    <submittedName>
        <fullName evidence="4">Response regulator receiver modulated serine phosphatase</fullName>
    </submittedName>
</protein>
<dbReference type="AlphaFoldDB" id="A0A0G3EGF9"/>
<evidence type="ECO:0000256" key="1">
    <source>
        <dbReference type="ARBA" id="ARBA00022801"/>
    </source>
</evidence>
<reference evidence="5" key="1">
    <citation type="submission" date="2015-02" db="EMBL/GenBank/DDBJ databases">
        <title>Description and complete genome sequence of the first cultured representative of the subdivision 5 of the Verrucomicrobia phylum.</title>
        <authorList>
            <person name="Spring S."/>
            <person name="Bunk B."/>
            <person name="Sproer C."/>
            <person name="Klenk H.-P."/>
        </authorList>
    </citation>
    <scope>NUCLEOTIDE SEQUENCE [LARGE SCALE GENOMIC DNA]</scope>
    <source>
        <strain evidence="5">L21-Fru-AB</strain>
    </source>
</reference>
<dbReference type="Gene3D" id="3.60.40.10">
    <property type="entry name" value="PPM-type phosphatase domain"/>
    <property type="match status" value="1"/>
</dbReference>
<dbReference type="Pfam" id="PF00072">
    <property type="entry name" value="Response_reg"/>
    <property type="match status" value="1"/>
</dbReference>
<keyword evidence="5" id="KW-1185">Reference proteome</keyword>
<dbReference type="SMART" id="SM00331">
    <property type="entry name" value="PP2C_SIG"/>
    <property type="match status" value="1"/>
</dbReference>
<gene>
    <name evidence="4" type="ORF">L21SP4_01249</name>
</gene>
<dbReference type="InterPro" id="IPR036890">
    <property type="entry name" value="HATPase_C_sf"/>
</dbReference>
<reference evidence="4 5" key="2">
    <citation type="journal article" date="2016" name="ISME J.">
        <title>Characterization of the first cultured representative of Verrucomicrobia subdivision 5 indicates the proposal of a novel phylum.</title>
        <authorList>
            <person name="Spring S."/>
            <person name="Bunk B."/>
            <person name="Sproer C."/>
            <person name="Schumann P."/>
            <person name="Rohde M."/>
            <person name="Tindall B.J."/>
            <person name="Klenk H.P."/>
        </authorList>
    </citation>
    <scope>NUCLEOTIDE SEQUENCE [LARGE SCALE GENOMIC DNA]</scope>
    <source>
        <strain evidence="4 5">L21-Fru-AB</strain>
    </source>
</reference>
<dbReference type="OrthoDB" id="9763484at2"/>
<keyword evidence="1" id="KW-0378">Hydrolase</keyword>